<reference evidence="1" key="1">
    <citation type="submission" date="2021-01" db="EMBL/GenBank/DDBJ databases">
        <authorList>
            <consortium name="Genoscope - CEA"/>
            <person name="William W."/>
        </authorList>
    </citation>
    <scope>NUCLEOTIDE SEQUENCE</scope>
</reference>
<organism evidence="1 2">
    <name type="scientific">Paramecium sonneborni</name>
    <dbReference type="NCBI Taxonomy" id="65129"/>
    <lineage>
        <taxon>Eukaryota</taxon>
        <taxon>Sar</taxon>
        <taxon>Alveolata</taxon>
        <taxon>Ciliophora</taxon>
        <taxon>Intramacronucleata</taxon>
        <taxon>Oligohymenophorea</taxon>
        <taxon>Peniculida</taxon>
        <taxon>Parameciidae</taxon>
        <taxon>Paramecium</taxon>
    </lineage>
</organism>
<protein>
    <submittedName>
        <fullName evidence="1">Uncharacterized protein</fullName>
    </submittedName>
</protein>
<accession>A0A8S1RRJ4</accession>
<dbReference type="EMBL" id="CAJJDN010000269">
    <property type="protein sequence ID" value="CAD8130207.1"/>
    <property type="molecule type" value="Genomic_DNA"/>
</dbReference>
<proteinExistence type="predicted"/>
<sequence>MMIQRKELNNLLKILVKRDKLIKQFIIQIDKEEWKFDTIYDFYNTLITITQAAIF</sequence>
<comment type="caution">
    <text evidence="1">The sequence shown here is derived from an EMBL/GenBank/DDBJ whole genome shotgun (WGS) entry which is preliminary data.</text>
</comment>
<evidence type="ECO:0000313" key="1">
    <source>
        <dbReference type="EMBL" id="CAD8130207.1"/>
    </source>
</evidence>
<dbReference type="Proteomes" id="UP000692954">
    <property type="component" value="Unassembled WGS sequence"/>
</dbReference>
<keyword evidence="2" id="KW-1185">Reference proteome</keyword>
<dbReference type="OrthoDB" id="1735390at2759"/>
<name>A0A8S1RRJ4_9CILI</name>
<gene>
    <name evidence="1" type="ORF">PSON_ATCC_30995.1.T2690007</name>
</gene>
<evidence type="ECO:0000313" key="2">
    <source>
        <dbReference type="Proteomes" id="UP000692954"/>
    </source>
</evidence>
<dbReference type="AlphaFoldDB" id="A0A8S1RRJ4"/>